<dbReference type="InterPro" id="IPR003593">
    <property type="entry name" value="AAA+_ATPase"/>
</dbReference>
<feature type="transmembrane region" description="Helical" evidence="15">
    <location>
        <begin position="829"/>
        <end position="847"/>
    </location>
</feature>
<keyword evidence="10 15" id="KW-1133">Transmembrane helix</keyword>
<evidence type="ECO:0000256" key="9">
    <source>
        <dbReference type="ARBA" id="ARBA00022967"/>
    </source>
</evidence>
<feature type="transmembrane region" description="Helical" evidence="15">
    <location>
        <begin position="189"/>
        <end position="207"/>
    </location>
</feature>
<keyword evidence="6" id="KW-0677">Repeat</keyword>
<evidence type="ECO:0000256" key="2">
    <source>
        <dbReference type="ARBA" id="ARBA00007577"/>
    </source>
</evidence>
<dbReference type="Pfam" id="PF00005">
    <property type="entry name" value="ABC_tran"/>
    <property type="match status" value="2"/>
</dbReference>
<dbReference type="InterPro" id="IPR011527">
    <property type="entry name" value="ABC1_TM_dom"/>
</dbReference>
<feature type="transmembrane region" description="Helical" evidence="15">
    <location>
        <begin position="705"/>
        <end position="730"/>
    </location>
</feature>
<feature type="transmembrane region" description="Helical" evidence="15">
    <location>
        <begin position="853"/>
        <end position="870"/>
    </location>
</feature>
<dbReference type="FunFam" id="3.40.50.300:FF:000479">
    <property type="entry name" value="Multidrug resistance protein 1A"/>
    <property type="match status" value="1"/>
</dbReference>
<dbReference type="CDD" id="cd03249">
    <property type="entry name" value="ABC_MTABC3_MDL1_MDL2"/>
    <property type="match status" value="2"/>
</dbReference>
<evidence type="ECO:0000259" key="17">
    <source>
        <dbReference type="PROSITE" id="PS50929"/>
    </source>
</evidence>
<keyword evidence="19" id="KW-1185">Reference proteome</keyword>
<feature type="transmembrane region" description="Helical" evidence="15">
    <location>
        <begin position="750"/>
        <end position="776"/>
    </location>
</feature>
<feature type="transmembrane region" description="Helical" evidence="15">
    <location>
        <begin position="291"/>
        <end position="315"/>
    </location>
</feature>
<dbReference type="InterPro" id="IPR003439">
    <property type="entry name" value="ABC_transporter-like_ATP-bd"/>
</dbReference>
<keyword evidence="5 15" id="KW-0812">Transmembrane</keyword>
<protein>
    <recommendedName>
        <fullName evidence="3">ABC-type xenobiotic transporter</fullName>
        <ecNumber evidence="3">7.6.2.2</ecNumber>
    </recommendedName>
</protein>
<feature type="compositionally biased region" description="Polar residues" evidence="14">
    <location>
        <begin position="1"/>
        <end position="16"/>
    </location>
</feature>
<evidence type="ECO:0000256" key="6">
    <source>
        <dbReference type="ARBA" id="ARBA00022737"/>
    </source>
</evidence>
<evidence type="ECO:0000256" key="13">
    <source>
        <dbReference type="ARBA" id="ARBA00034018"/>
    </source>
</evidence>
<feature type="domain" description="ABC transmembrane type-1" evidence="17">
    <location>
        <begin position="709"/>
        <end position="996"/>
    </location>
</feature>
<evidence type="ECO:0000313" key="19">
    <source>
        <dbReference type="Proteomes" id="UP001353858"/>
    </source>
</evidence>
<dbReference type="Gene3D" id="1.20.1560.10">
    <property type="entry name" value="ABC transporter type 1, transmembrane domain"/>
    <property type="match status" value="1"/>
</dbReference>
<dbReference type="GO" id="GO:0016887">
    <property type="term" value="F:ATP hydrolysis activity"/>
    <property type="evidence" value="ECO:0007669"/>
    <property type="project" value="InterPro"/>
</dbReference>
<feature type="transmembrane region" description="Helical" evidence="15">
    <location>
        <begin position="335"/>
        <end position="356"/>
    </location>
</feature>
<feature type="domain" description="ABC transporter" evidence="16">
    <location>
        <begin position="399"/>
        <end position="635"/>
    </location>
</feature>
<evidence type="ECO:0000256" key="15">
    <source>
        <dbReference type="SAM" id="Phobius"/>
    </source>
</evidence>
<evidence type="ECO:0000256" key="8">
    <source>
        <dbReference type="ARBA" id="ARBA00022840"/>
    </source>
</evidence>
<dbReference type="PROSITE" id="PS50929">
    <property type="entry name" value="ABC_TM1F"/>
    <property type="match status" value="2"/>
</dbReference>
<comment type="subcellular location">
    <subcellularLocation>
        <location evidence="1">Membrane</location>
        <topology evidence="1">Multi-pass membrane protein</topology>
    </subcellularLocation>
</comment>
<dbReference type="GO" id="GO:0005524">
    <property type="term" value="F:ATP binding"/>
    <property type="evidence" value="ECO:0007669"/>
    <property type="project" value="UniProtKB-KW"/>
</dbReference>
<dbReference type="EMBL" id="JARPUR010000007">
    <property type="protein sequence ID" value="KAK4872647.1"/>
    <property type="molecule type" value="Genomic_DNA"/>
</dbReference>
<evidence type="ECO:0000256" key="12">
    <source>
        <dbReference type="ARBA" id="ARBA00023180"/>
    </source>
</evidence>
<comment type="caution">
    <text evidence="18">The sequence shown here is derived from an EMBL/GenBank/DDBJ whole genome shotgun (WGS) entry which is preliminary data.</text>
</comment>
<evidence type="ECO:0000256" key="7">
    <source>
        <dbReference type="ARBA" id="ARBA00022741"/>
    </source>
</evidence>
<dbReference type="PROSITE" id="PS50893">
    <property type="entry name" value="ABC_TRANSPORTER_2"/>
    <property type="match status" value="2"/>
</dbReference>
<evidence type="ECO:0000256" key="10">
    <source>
        <dbReference type="ARBA" id="ARBA00022989"/>
    </source>
</evidence>
<organism evidence="18 19">
    <name type="scientific">Aquatica leii</name>
    <dbReference type="NCBI Taxonomy" id="1421715"/>
    <lineage>
        <taxon>Eukaryota</taxon>
        <taxon>Metazoa</taxon>
        <taxon>Ecdysozoa</taxon>
        <taxon>Arthropoda</taxon>
        <taxon>Hexapoda</taxon>
        <taxon>Insecta</taxon>
        <taxon>Pterygota</taxon>
        <taxon>Neoptera</taxon>
        <taxon>Endopterygota</taxon>
        <taxon>Coleoptera</taxon>
        <taxon>Polyphaga</taxon>
        <taxon>Elateriformia</taxon>
        <taxon>Elateroidea</taxon>
        <taxon>Lampyridae</taxon>
        <taxon>Luciolinae</taxon>
        <taxon>Aquatica</taxon>
    </lineage>
</organism>
<dbReference type="Pfam" id="PF00664">
    <property type="entry name" value="ABC_membrane"/>
    <property type="match status" value="2"/>
</dbReference>
<keyword evidence="9" id="KW-1278">Translocase</keyword>
<accession>A0AAN7PPN5</accession>
<dbReference type="AlphaFoldDB" id="A0AAN7PPN5"/>
<dbReference type="CDD" id="cd18577">
    <property type="entry name" value="ABC_6TM_Pgp_ABCB1_D1_like"/>
    <property type="match status" value="1"/>
</dbReference>
<feature type="region of interest" description="Disordered" evidence="14">
    <location>
        <begin position="1"/>
        <end position="22"/>
    </location>
</feature>
<evidence type="ECO:0000256" key="11">
    <source>
        <dbReference type="ARBA" id="ARBA00023136"/>
    </source>
</evidence>
<keyword evidence="7" id="KW-0547">Nucleotide-binding</keyword>
<evidence type="ECO:0000256" key="4">
    <source>
        <dbReference type="ARBA" id="ARBA00022448"/>
    </source>
</evidence>
<dbReference type="FunFam" id="3.40.50.300:FF:000205">
    <property type="entry name" value="ABC transporter B family member 4"/>
    <property type="match status" value="1"/>
</dbReference>
<dbReference type="GO" id="GO:0015421">
    <property type="term" value="F:ABC-type oligopeptide transporter activity"/>
    <property type="evidence" value="ECO:0007669"/>
    <property type="project" value="TreeGrafter"/>
</dbReference>
<feature type="transmembrane region" description="Helical" evidence="15">
    <location>
        <begin position="53"/>
        <end position="72"/>
    </location>
</feature>
<dbReference type="GO" id="GO:0005743">
    <property type="term" value="C:mitochondrial inner membrane"/>
    <property type="evidence" value="ECO:0007669"/>
    <property type="project" value="TreeGrafter"/>
</dbReference>
<dbReference type="SUPFAM" id="SSF52540">
    <property type="entry name" value="P-loop containing nucleoside triphosphate hydrolases"/>
    <property type="match status" value="2"/>
</dbReference>
<evidence type="ECO:0000256" key="14">
    <source>
        <dbReference type="SAM" id="MobiDB-lite"/>
    </source>
</evidence>
<dbReference type="PANTHER" id="PTHR43394:SF27">
    <property type="entry name" value="ATP-DEPENDENT TRANSLOCASE ABCB1-LIKE"/>
    <property type="match status" value="1"/>
</dbReference>
<reference evidence="19" key="1">
    <citation type="submission" date="2023-01" db="EMBL/GenBank/DDBJ databases">
        <title>Key to firefly adult light organ development and bioluminescence: homeobox transcription factors regulate luciferase expression and transportation to peroxisome.</title>
        <authorList>
            <person name="Fu X."/>
        </authorList>
    </citation>
    <scope>NUCLEOTIDE SEQUENCE [LARGE SCALE GENOMIC DNA]</scope>
</reference>
<dbReference type="InterPro" id="IPR039421">
    <property type="entry name" value="Type_1_exporter"/>
</dbReference>
<comment type="catalytic activity">
    <reaction evidence="13">
        <text>ATP + H2O + xenobioticSide 1 = ADP + phosphate + xenobioticSide 2.</text>
        <dbReference type="EC" id="7.6.2.2"/>
    </reaction>
</comment>
<comment type="similarity">
    <text evidence="2">Belongs to the ABC transporter superfamily. ABCB family. Multidrug resistance exporter (TC 3.A.1.201) subfamily.</text>
</comment>
<dbReference type="CDD" id="cd18578">
    <property type="entry name" value="ABC_6TM_Pgp_ABCB1_D2_like"/>
    <property type="match status" value="1"/>
</dbReference>
<dbReference type="GO" id="GO:0097254">
    <property type="term" value="P:renal tubular secretion"/>
    <property type="evidence" value="ECO:0007669"/>
    <property type="project" value="UniProtKB-ARBA"/>
</dbReference>
<dbReference type="GO" id="GO:0017085">
    <property type="term" value="P:response to insecticide"/>
    <property type="evidence" value="ECO:0007669"/>
    <property type="project" value="UniProtKB-ARBA"/>
</dbReference>
<keyword evidence="12" id="KW-0325">Glycoprotein</keyword>
<keyword evidence="11 15" id="KW-0472">Membrane</keyword>
<dbReference type="InterPro" id="IPR027417">
    <property type="entry name" value="P-loop_NTPase"/>
</dbReference>
<evidence type="ECO:0000256" key="5">
    <source>
        <dbReference type="ARBA" id="ARBA00022692"/>
    </source>
</evidence>
<dbReference type="SUPFAM" id="SSF90123">
    <property type="entry name" value="ABC transporter transmembrane region"/>
    <property type="match status" value="2"/>
</dbReference>
<dbReference type="GO" id="GO:0090374">
    <property type="term" value="P:oligopeptide export from mitochondrion"/>
    <property type="evidence" value="ECO:0007669"/>
    <property type="project" value="TreeGrafter"/>
</dbReference>
<feature type="transmembrane region" description="Helical" evidence="15">
    <location>
        <begin position="935"/>
        <end position="957"/>
    </location>
</feature>
<dbReference type="GO" id="GO:0008559">
    <property type="term" value="F:ABC-type xenobiotic transporter activity"/>
    <property type="evidence" value="ECO:0007669"/>
    <property type="project" value="UniProtKB-EC"/>
</dbReference>
<dbReference type="EC" id="7.6.2.2" evidence="3"/>
<feature type="transmembrane region" description="Helical" evidence="15">
    <location>
        <begin position="113"/>
        <end position="137"/>
    </location>
</feature>
<keyword evidence="8" id="KW-0067">ATP-binding</keyword>
<dbReference type="Proteomes" id="UP001353858">
    <property type="component" value="Unassembled WGS sequence"/>
</dbReference>
<name>A0AAN7PPN5_9COLE</name>
<evidence type="ECO:0000256" key="3">
    <source>
        <dbReference type="ARBA" id="ARBA00012191"/>
    </source>
</evidence>
<dbReference type="PANTHER" id="PTHR43394">
    <property type="entry name" value="ATP-DEPENDENT PERMEASE MDL1, MITOCHONDRIAL"/>
    <property type="match status" value="1"/>
</dbReference>
<feature type="transmembrane region" description="Helical" evidence="15">
    <location>
        <begin position="213"/>
        <end position="234"/>
    </location>
</feature>
<feature type="domain" description="ABC transmembrane type-1" evidence="17">
    <location>
        <begin position="56"/>
        <end position="362"/>
    </location>
</feature>
<evidence type="ECO:0000313" key="18">
    <source>
        <dbReference type="EMBL" id="KAK4872647.1"/>
    </source>
</evidence>
<evidence type="ECO:0000256" key="1">
    <source>
        <dbReference type="ARBA" id="ARBA00004141"/>
    </source>
</evidence>
<gene>
    <name evidence="18" type="ORF">RN001_014676</name>
</gene>
<feature type="domain" description="ABC transporter" evidence="16">
    <location>
        <begin position="1030"/>
        <end position="1268"/>
    </location>
</feature>
<dbReference type="SMART" id="SM00382">
    <property type="entry name" value="AAA"/>
    <property type="match status" value="2"/>
</dbReference>
<dbReference type="PROSITE" id="PS00211">
    <property type="entry name" value="ABC_TRANSPORTER_1"/>
    <property type="match status" value="2"/>
</dbReference>
<proteinExistence type="inferred from homology"/>
<keyword evidence="4" id="KW-0813">Transport</keyword>
<dbReference type="Gene3D" id="3.40.50.300">
    <property type="entry name" value="P-loop containing nucleotide triphosphate hydrolases"/>
    <property type="match status" value="2"/>
</dbReference>
<sequence length="1270" mass="139719">MIRKVSVSSNGSSINQRRIEETVTKPKDETPTFEYPPVAFLQLYKYSSNSDKLYIFIGSIFCCLAAVGNTLLSVTFGDATNVIVNYVATLNSTTNETVLHEAEQMLNDGLHRFVAFSCSIGAFIMVSTYIATVLFNYSALNQTFRIRDLFLAKVLNQDVSWYDMHQTGDFASRVADDLKKVEEGIGEKVSIVIFYETVFISSILQGLILGWELALVCLVSFPVTTVTMGFISWISTKLAKQEMDAYGEAGSIAEETLSSIRTVVAFGGQHKEEERYNQLLLFACKNNIKRLFFNGVSNGVMWFFAYASYALGFWYGVRLIIRERTVPEDEVVYDAGTMVAIFFSILTGSWFFSMAAPYIETFGIAKGAASKIFGVISSEPIINLSKGNGARYKKVDGKITLKDVHFTYPSRPDVKILHGLNLTINPGETVALVGSSGCGKSTCIQLIQRYYDPDVGGVYIDDHKVTDLDLTWMRSHIGVVGQEPVLFEATIAENIKMGCKDASQADIERAATKANADSFIKLLPQGYSTLVGERGAQLSGGQKQRIAIARALVREPSILLLDEATSALDTSSEAIVQAALDAASNECTTVIVAHRLSTVRKADRIIVISNGKVQEEGTHDELMQKKGTYFELVTAQVTQDDDDDDVVAPALQNQEKAPIYRQISVELNGKSPSITSAPKDIFEENNNETSTSSLWAIMKYNSPEWWAIVIGCISSVVTGAGMPIYAIVFGDVMGVLASRDDDYIYTKTNGFAIFFLVIGIVTAIATLFQIHMFGIAGERLTMRLRSLMFKSFLSQEMAYYDDKDHGVGSLCARLSGEAASVQGATGQRIGTILNSISTVLIALGTSFYYEWRVAFVSMCFSPLIVLSFYLEQKMIAKETQGHYKSLQKSTKIAVEAISGIRTVASLGCEQTFHDLYMAEIVPYQKMAQRNTHIRGVIYGLSRSLMFFSYSASLYYGAMLIVREGISYSRIFIVSESIVSSSWSLAQALAFTPNFQKGLVAANRISDLLNRVPAIRDGSSNAGEKWNHGQIEYKKVHFAYPSRPSVNVLKGLNMSVLQGKMVALVGPSGCGKSTIVQLLERFYDPTYGNVSVDGKEIDSLNLAALRSHLGIVSQEPNLFSRTIAENIAYGDNTRVVSKDEIINAAKNANIHTFIASLPLGYETKLGDKGTQLSGGQKQRVAIARALVRNPKVLLLDEATSALDAESEKIVQEALDNAKKGRTCITIAHRLTTIQDADLICVINHGRVAEMGTHSELLNLRGIYYNLHNLQH</sequence>
<dbReference type="FunFam" id="1.20.1560.10:FF:000009">
    <property type="entry name" value="ABC transporter B family member 1"/>
    <property type="match status" value="1"/>
</dbReference>
<dbReference type="InterPro" id="IPR017871">
    <property type="entry name" value="ABC_transporter-like_CS"/>
</dbReference>
<dbReference type="InterPro" id="IPR036640">
    <property type="entry name" value="ABC1_TM_sf"/>
</dbReference>
<evidence type="ECO:0000259" key="16">
    <source>
        <dbReference type="PROSITE" id="PS50893"/>
    </source>
</evidence>